<comment type="caution">
    <text evidence="2">The sequence shown here is derived from an EMBL/GenBank/DDBJ whole genome shotgun (WGS) entry which is preliminary data.</text>
</comment>
<accession>A0A9X0GDR1</accession>
<feature type="transmembrane region" description="Helical" evidence="1">
    <location>
        <begin position="43"/>
        <end position="67"/>
    </location>
</feature>
<dbReference type="EMBL" id="JYFW01000004">
    <property type="protein sequence ID" value="KMP22721.1"/>
    <property type="molecule type" value="Genomic_DNA"/>
</dbReference>
<evidence type="ECO:0000313" key="3">
    <source>
        <dbReference type="Proteomes" id="UP000036243"/>
    </source>
</evidence>
<feature type="transmembrane region" description="Helical" evidence="1">
    <location>
        <begin position="6"/>
        <end position="22"/>
    </location>
</feature>
<dbReference type="AlphaFoldDB" id="A0A9X0GDR1"/>
<keyword evidence="1" id="KW-0812">Transmembrane</keyword>
<evidence type="ECO:0000313" key="2">
    <source>
        <dbReference type="EMBL" id="KMP22721.1"/>
    </source>
</evidence>
<sequence>MNEIDLILKAISTIALWLYLFPEMLKPSNVPFRFLLDIFLNDLAGTFFSYMFFSIGYVIYFIFVVFMSHKVIWSNTLAQKN</sequence>
<reference evidence="2 3" key="1">
    <citation type="submission" date="2015-02" db="EMBL/GenBank/DDBJ databases">
        <title>Evolution of B. cereus sensu lato: Distribution, horizontal transfer and duplication of chromosomal virulence genes.</title>
        <authorList>
            <person name="Boehm M.-E."/>
            <person name="Huptas C."/>
            <person name="Krey V.M."/>
            <person name="Scherer S."/>
        </authorList>
    </citation>
    <scope>NUCLEOTIDE SEQUENCE [LARGE SCALE GENOMIC DNA]</scope>
    <source>
        <strain evidence="2 3">#17</strain>
    </source>
</reference>
<name>A0A9X0GDR1_BACCE</name>
<dbReference type="Proteomes" id="UP000036243">
    <property type="component" value="Unassembled WGS sequence"/>
</dbReference>
<protein>
    <submittedName>
        <fullName evidence="2">Transporter</fullName>
    </submittedName>
</protein>
<keyword evidence="1" id="KW-1133">Transmembrane helix</keyword>
<organism evidence="2 3">
    <name type="scientific">Bacillus cereus</name>
    <dbReference type="NCBI Taxonomy" id="1396"/>
    <lineage>
        <taxon>Bacteria</taxon>
        <taxon>Bacillati</taxon>
        <taxon>Bacillota</taxon>
        <taxon>Bacilli</taxon>
        <taxon>Bacillales</taxon>
        <taxon>Bacillaceae</taxon>
        <taxon>Bacillus</taxon>
        <taxon>Bacillus cereus group</taxon>
    </lineage>
</organism>
<proteinExistence type="predicted"/>
<gene>
    <name evidence="2" type="ORF">TQ94_00055</name>
</gene>
<keyword evidence="1" id="KW-0472">Membrane</keyword>
<evidence type="ECO:0000256" key="1">
    <source>
        <dbReference type="SAM" id="Phobius"/>
    </source>
</evidence>